<dbReference type="InterPro" id="IPR036737">
    <property type="entry name" value="OmpA-like_sf"/>
</dbReference>
<evidence type="ECO:0000256" key="2">
    <source>
        <dbReference type="SAM" id="SignalP"/>
    </source>
</evidence>
<organism evidence="4">
    <name type="scientific">uncultured Aureispira sp</name>
    <dbReference type="NCBI Taxonomy" id="1331704"/>
    <lineage>
        <taxon>Bacteria</taxon>
        <taxon>Pseudomonadati</taxon>
        <taxon>Bacteroidota</taxon>
        <taxon>Saprospiria</taxon>
        <taxon>Saprospirales</taxon>
        <taxon>Saprospiraceae</taxon>
        <taxon>Aureispira</taxon>
        <taxon>environmental samples</taxon>
    </lineage>
</organism>
<evidence type="ECO:0000313" key="4">
    <source>
        <dbReference type="EMBL" id="CAA6828883.1"/>
    </source>
</evidence>
<proteinExistence type="predicted"/>
<dbReference type="SMART" id="SM00028">
    <property type="entry name" value="TPR"/>
    <property type="match status" value="2"/>
</dbReference>
<name>A0A6S6ULW8_9BACT</name>
<sequence length="730" mass="83202">MKYLALFIVLLFTQTQIVAQSPSKIKKEAEKLLSEGKYQKSLTEYNKIKEKYVKDINLKYNIGLCYYHLNNMKEAIVYFKFHGEQANKPIAKTYYYLARAHHAKNDFRAAALYYKNHLRTLSSDDPKRAHFKRLIIQCMSGPKVEQINSAAIVSTLGVEINSAYDDYRICFNPRVPHTLFFSSKRSIATGGKLNNQNQSDLVNGSYRSDIYKSTLEQGTWKQPQALSKRYNSIMSEDIIGFFDNGYQMLLLKGFSDGHKAVVKENYDEDSIEVILPFANTIHSTHWDGDHFFINDSSIIFASDRPGGYGGRDLYYAIQKNSIWQVPNNLGPAVNTEQDEASPFLAKDGRTLYFSSDGPSSMGGYDIYKTFFKDSTRTWQKAENLGVPINSAAHDKDFFLDEGGLKAYFCSDRIEGLGGFDLYSAYFRSPKQEQLQKTNALNFIEVLNIITDFVDDSSSNTIQELTPVENGGSITNDEEKTIYNIAPIYYNAETGKIEGSRNTILALKKLLVKHPETTILLSTHSDNSGNEINDLYLSIKQSEDLSKELIESGAQNKQIWIRGCGQNYPIANNQNFDGSPNPIASKMNRRINIEVYNINHLKDQVLIHMIAPKVSSVMQNKAYERYQTLLKGLSYKVQVTQTSTLFNHSIFTQFPHATTEKHPQDVRVKYMLGLEKTFEQTKRIFDQIVQQGFSDAKIIPYVNGIRMTENQVQALLTEYPDLKKFLAFRSH</sequence>
<dbReference type="InterPro" id="IPR019734">
    <property type="entry name" value="TPR_rpt"/>
</dbReference>
<feature type="domain" description="OmpA-like" evidence="3">
    <location>
        <begin position="476"/>
        <end position="598"/>
    </location>
</feature>
<dbReference type="InterPro" id="IPR006665">
    <property type="entry name" value="OmpA-like"/>
</dbReference>
<dbReference type="PROSITE" id="PS51123">
    <property type="entry name" value="OMPA_2"/>
    <property type="match status" value="1"/>
</dbReference>
<keyword evidence="2" id="KW-0732">Signal</keyword>
<feature type="signal peptide" evidence="2">
    <location>
        <begin position="1"/>
        <end position="19"/>
    </location>
</feature>
<reference evidence="4" key="1">
    <citation type="submission" date="2020-01" db="EMBL/GenBank/DDBJ databases">
        <authorList>
            <person name="Meier V. D."/>
            <person name="Meier V D."/>
        </authorList>
    </citation>
    <scope>NUCLEOTIDE SEQUENCE</scope>
    <source>
        <strain evidence="4">HLG_WM_MAG_10</strain>
    </source>
</reference>
<dbReference type="EMBL" id="CACVAQ010000444">
    <property type="protein sequence ID" value="CAA6828883.1"/>
    <property type="molecule type" value="Genomic_DNA"/>
</dbReference>
<dbReference type="Pfam" id="PF07676">
    <property type="entry name" value="PD40"/>
    <property type="match status" value="2"/>
</dbReference>
<feature type="chain" id="PRO_5028215278" evidence="2">
    <location>
        <begin position="20"/>
        <end position="730"/>
    </location>
</feature>
<keyword evidence="1" id="KW-0472">Membrane</keyword>
<dbReference type="InterPro" id="IPR011990">
    <property type="entry name" value="TPR-like_helical_dom_sf"/>
</dbReference>
<dbReference type="Gene3D" id="3.30.1330.60">
    <property type="entry name" value="OmpA-like domain"/>
    <property type="match status" value="1"/>
</dbReference>
<dbReference type="SUPFAM" id="SSF82171">
    <property type="entry name" value="DPP6 N-terminal domain-like"/>
    <property type="match status" value="1"/>
</dbReference>
<evidence type="ECO:0000259" key="3">
    <source>
        <dbReference type="PROSITE" id="PS51123"/>
    </source>
</evidence>
<dbReference type="SUPFAM" id="SSF103088">
    <property type="entry name" value="OmpA-like"/>
    <property type="match status" value="1"/>
</dbReference>
<dbReference type="SUPFAM" id="SSF48452">
    <property type="entry name" value="TPR-like"/>
    <property type="match status" value="1"/>
</dbReference>
<dbReference type="GO" id="GO:0016020">
    <property type="term" value="C:membrane"/>
    <property type="evidence" value="ECO:0007669"/>
    <property type="project" value="UniProtKB-UniRule"/>
</dbReference>
<evidence type="ECO:0000256" key="1">
    <source>
        <dbReference type="PROSITE-ProRule" id="PRU00473"/>
    </source>
</evidence>
<accession>A0A6S6ULW8</accession>
<protein>
    <submittedName>
        <fullName evidence="4">Outer membrane lipoprotein omp16</fullName>
    </submittedName>
</protein>
<keyword evidence="4" id="KW-0449">Lipoprotein</keyword>
<gene>
    <name evidence="4" type="ORF">HELGO_WM23032</name>
</gene>
<dbReference type="InterPro" id="IPR011659">
    <property type="entry name" value="WD40"/>
</dbReference>
<dbReference type="AlphaFoldDB" id="A0A6S6ULW8"/>
<dbReference type="Gene3D" id="1.25.40.10">
    <property type="entry name" value="Tetratricopeptide repeat domain"/>
    <property type="match status" value="1"/>
</dbReference>